<sequence>MNTQAKANAKISTFRDRKGGKAKAKAERAVELVHKVADVVLSVCGAKARNEQVATCDGLSLVERTLREVAMQDGDIEEAATICEAKRLVLQFRPQDDYHAVGIHPEYREYMQFDVRGELFQCGALPFRCNDSPHIFVKVMKLFVECLRSPRSATDRERCESCKAAARCDDVGQFPGELADVGWRSINGGHMCYPTIMDNFLVLLVEHLGLEVDLKAGQFHVTPTRLEKIHHQAKASFLRELTGKAVRLYYDNQAVVGMLSHFTSRNPELMRRMRCLCILLDLNDIELQARYIKSEANECGDRDLDDWRLNRWWFLWAMAEWHRHTVDRFASELSAQLPRYYAQWYDPGCEGVDSRAYSWLGEVNWVNPPLSLLDEVEHKLWEEGCATPLLARANVVPAARGPSRRGGDPAARKGPLHS</sequence>
<dbReference type="PANTHER" id="PTHR33050:SF7">
    <property type="entry name" value="RIBONUCLEASE H"/>
    <property type="match status" value="1"/>
</dbReference>
<dbReference type="EMBL" id="LGRX02000130">
    <property type="protein sequence ID" value="KAK3289445.1"/>
    <property type="molecule type" value="Genomic_DNA"/>
</dbReference>
<evidence type="ECO:0000256" key="1">
    <source>
        <dbReference type="SAM" id="MobiDB-lite"/>
    </source>
</evidence>
<accession>A0AAE0LLP7</accession>
<comment type="caution">
    <text evidence="2">The sequence shown here is derived from an EMBL/GenBank/DDBJ whole genome shotgun (WGS) entry which is preliminary data.</text>
</comment>
<gene>
    <name evidence="2" type="ORF">CYMTET_3124</name>
</gene>
<reference evidence="2 3" key="1">
    <citation type="journal article" date="2015" name="Genome Biol. Evol.">
        <title>Comparative Genomics of a Bacterivorous Green Alga Reveals Evolutionary Causalities and Consequences of Phago-Mixotrophic Mode of Nutrition.</title>
        <authorList>
            <person name="Burns J.A."/>
            <person name="Paasch A."/>
            <person name="Narechania A."/>
            <person name="Kim E."/>
        </authorList>
    </citation>
    <scope>NUCLEOTIDE SEQUENCE [LARGE SCALE GENOMIC DNA]</scope>
    <source>
        <strain evidence="2 3">PLY_AMNH</strain>
    </source>
</reference>
<name>A0AAE0LLP7_9CHLO</name>
<dbReference type="Proteomes" id="UP001190700">
    <property type="component" value="Unassembled WGS sequence"/>
</dbReference>
<dbReference type="PANTHER" id="PTHR33050">
    <property type="entry name" value="REVERSE TRANSCRIPTASE DOMAIN-CONTAINING PROTEIN"/>
    <property type="match status" value="1"/>
</dbReference>
<organism evidence="2 3">
    <name type="scientific">Cymbomonas tetramitiformis</name>
    <dbReference type="NCBI Taxonomy" id="36881"/>
    <lineage>
        <taxon>Eukaryota</taxon>
        <taxon>Viridiplantae</taxon>
        <taxon>Chlorophyta</taxon>
        <taxon>Pyramimonadophyceae</taxon>
        <taxon>Pyramimonadales</taxon>
        <taxon>Pyramimonadaceae</taxon>
        <taxon>Cymbomonas</taxon>
    </lineage>
</organism>
<dbReference type="InterPro" id="IPR052055">
    <property type="entry name" value="Hepadnavirus_pol/RT"/>
</dbReference>
<dbReference type="AlphaFoldDB" id="A0AAE0LLP7"/>
<evidence type="ECO:0000313" key="3">
    <source>
        <dbReference type="Proteomes" id="UP001190700"/>
    </source>
</evidence>
<feature type="region of interest" description="Disordered" evidence="1">
    <location>
        <begin position="398"/>
        <end position="418"/>
    </location>
</feature>
<evidence type="ECO:0000313" key="2">
    <source>
        <dbReference type="EMBL" id="KAK3289445.1"/>
    </source>
</evidence>
<keyword evidence="3" id="KW-1185">Reference proteome</keyword>
<proteinExistence type="predicted"/>
<protein>
    <submittedName>
        <fullName evidence="2">Uncharacterized protein</fullName>
    </submittedName>
</protein>